<dbReference type="Gene3D" id="3.30.450.40">
    <property type="match status" value="1"/>
</dbReference>
<dbReference type="Pfam" id="PF00672">
    <property type="entry name" value="HAMP"/>
    <property type="match status" value="1"/>
</dbReference>
<evidence type="ECO:0000256" key="6">
    <source>
        <dbReference type="SAM" id="MobiDB-lite"/>
    </source>
</evidence>
<dbReference type="InterPro" id="IPR003018">
    <property type="entry name" value="GAF"/>
</dbReference>
<dbReference type="Proteomes" id="UP001183176">
    <property type="component" value="Unassembled WGS sequence"/>
</dbReference>
<dbReference type="Pfam" id="PF00015">
    <property type="entry name" value="MCPsignal"/>
    <property type="match status" value="1"/>
</dbReference>
<evidence type="ECO:0000313" key="9">
    <source>
        <dbReference type="EMBL" id="MDT0263065.1"/>
    </source>
</evidence>
<keyword evidence="1" id="KW-0812">Transmembrane</keyword>
<dbReference type="PANTHER" id="PTHR32089:SF112">
    <property type="entry name" value="LYSOZYME-LIKE PROTEIN-RELATED"/>
    <property type="match status" value="1"/>
</dbReference>
<dbReference type="InterPro" id="IPR029016">
    <property type="entry name" value="GAF-like_dom_sf"/>
</dbReference>
<keyword evidence="2" id="KW-0472">Membrane</keyword>
<evidence type="ECO:0000256" key="3">
    <source>
        <dbReference type="ARBA" id="ARBA00023224"/>
    </source>
</evidence>
<dbReference type="SUPFAM" id="SSF55781">
    <property type="entry name" value="GAF domain-like"/>
    <property type="match status" value="1"/>
</dbReference>
<dbReference type="SUPFAM" id="SSF55785">
    <property type="entry name" value="PYP-like sensor domain (PAS domain)"/>
    <property type="match status" value="1"/>
</dbReference>
<gene>
    <name evidence="9" type="ORF">RM423_16870</name>
</gene>
<evidence type="ECO:0000259" key="7">
    <source>
        <dbReference type="PROSITE" id="PS50111"/>
    </source>
</evidence>
<dbReference type="InterPro" id="IPR035965">
    <property type="entry name" value="PAS-like_dom_sf"/>
</dbReference>
<dbReference type="PROSITE" id="PS50885">
    <property type="entry name" value="HAMP"/>
    <property type="match status" value="1"/>
</dbReference>
<evidence type="ECO:0000259" key="8">
    <source>
        <dbReference type="PROSITE" id="PS50885"/>
    </source>
</evidence>
<feature type="domain" description="HAMP" evidence="8">
    <location>
        <begin position="439"/>
        <end position="485"/>
    </location>
</feature>
<evidence type="ECO:0000256" key="5">
    <source>
        <dbReference type="PROSITE-ProRule" id="PRU00284"/>
    </source>
</evidence>
<reference evidence="10" key="1">
    <citation type="submission" date="2023-07" db="EMBL/GenBank/DDBJ databases">
        <title>30 novel species of actinomycetes from the DSMZ collection.</title>
        <authorList>
            <person name="Nouioui I."/>
        </authorList>
    </citation>
    <scope>NUCLEOTIDE SEQUENCE [LARGE SCALE GENOMIC DNA]</scope>
    <source>
        <strain evidence="10">DSM 44399</strain>
    </source>
</reference>
<dbReference type="Gene3D" id="1.10.287.950">
    <property type="entry name" value="Methyl-accepting chemotaxis protein"/>
    <property type="match status" value="1"/>
</dbReference>
<feature type="region of interest" description="Disordered" evidence="6">
    <location>
        <begin position="1"/>
        <end position="32"/>
    </location>
</feature>
<keyword evidence="10" id="KW-1185">Reference proteome</keyword>
<dbReference type="PANTHER" id="PTHR32089">
    <property type="entry name" value="METHYL-ACCEPTING CHEMOTAXIS PROTEIN MCPB"/>
    <property type="match status" value="1"/>
</dbReference>
<dbReference type="SUPFAM" id="SSF58104">
    <property type="entry name" value="Methyl-accepting chemotaxis protein (MCP) signaling domain"/>
    <property type="match status" value="1"/>
</dbReference>
<comment type="similarity">
    <text evidence="4">Belongs to the methyl-accepting chemotaxis (MCP) protein family.</text>
</comment>
<comment type="caution">
    <text evidence="9">The sequence shown here is derived from an EMBL/GenBank/DDBJ whole genome shotgun (WGS) entry which is preliminary data.</text>
</comment>
<dbReference type="CDD" id="cd06225">
    <property type="entry name" value="HAMP"/>
    <property type="match status" value="1"/>
</dbReference>
<sequence>MTEIVTPAVRAGAKTPARTPAKPVRRSGPTPTAALDDLPLRVLLTDCDFTITYANEATLNSLEDALAELNLAPEAIIGMNLNLLRSEGGIELTSVRQLPTKFRLNSTDGVLEVTVSAVHDEQGRWCGAMAAAEDVTDQVARDEKADRTEAMMDGTPTNMLFADADEMISYLNPAALTSLRLIEASLPFRMDQAIGSRLDLLTGPQADDDASSHPRQVRSTLGDETLDLTLSAIRDKAGARVGTMATWNVITAELRAAAVSGEAAADTGAVSNLVKQLQSAQSEDEVVRSALTSVRDAFGWAYGSYWPLDRESQTLKFGLESGDVGAEFREVTMAASFREGVGLSGRAWRARDLFFTADIGEMADCVRAPVAARIGVKSGVCFPITIRGEVTGTMDFFATDVLNPSEARLEALRNVGRLVSQAFERIAAEHSTTELGFKVDQLLTVINAAAAGDLTREITVSGTDAIGQLAEGLDSFFGNLRDSMGKIGKNAEDLAVSASQLTEVSVTMGSGASQTSDRAASASSASVEVSANIQTVATAAEEMTASISEIAKNAASAATVATTAVRVASEARGTVASLGESSAEIGKVIKVITSIAQQTNLLALNATIEAARAGEAGKGFAVVANEVKELAKETARATEDIGQKIEAIQSDTQGAVGAISQIGEIIDKINDIQTTIAAAVEEQTATTNEIARSVTGAATGANGIAADIAEVNDAARETHTGAENTQESAASLTTMANALKGLVGQFVY</sequence>
<evidence type="ECO:0000256" key="1">
    <source>
        <dbReference type="ARBA" id="ARBA00022692"/>
    </source>
</evidence>
<keyword evidence="2" id="KW-1133">Transmembrane helix</keyword>
<dbReference type="PROSITE" id="PS50111">
    <property type="entry name" value="CHEMOTAXIS_TRANSDUC_2"/>
    <property type="match status" value="1"/>
</dbReference>
<proteinExistence type="inferred from homology"/>
<organism evidence="9 10">
    <name type="scientific">Jatrophihabitans lederbergiae</name>
    <dbReference type="NCBI Taxonomy" id="3075547"/>
    <lineage>
        <taxon>Bacteria</taxon>
        <taxon>Bacillati</taxon>
        <taxon>Actinomycetota</taxon>
        <taxon>Actinomycetes</taxon>
        <taxon>Jatrophihabitantales</taxon>
        <taxon>Jatrophihabitantaceae</taxon>
        <taxon>Jatrophihabitans</taxon>
    </lineage>
</organism>
<feature type="domain" description="Methyl-accepting transducer" evidence="7">
    <location>
        <begin position="490"/>
        <end position="733"/>
    </location>
</feature>
<dbReference type="Gene3D" id="3.30.450.20">
    <property type="entry name" value="PAS domain"/>
    <property type="match status" value="2"/>
</dbReference>
<dbReference type="RefSeq" id="WP_311424211.1">
    <property type="nucleotide sequence ID" value="NZ_JAVREH010000027.1"/>
</dbReference>
<dbReference type="SMART" id="SM00283">
    <property type="entry name" value="MA"/>
    <property type="match status" value="1"/>
</dbReference>
<dbReference type="Pfam" id="PF13185">
    <property type="entry name" value="GAF_2"/>
    <property type="match status" value="1"/>
</dbReference>
<evidence type="ECO:0000256" key="2">
    <source>
        <dbReference type="ARBA" id="ARBA00022989"/>
    </source>
</evidence>
<accession>A0ABU2JDK4</accession>
<protein>
    <submittedName>
        <fullName evidence="9">Methyl-accepting chemotaxis protein</fullName>
    </submittedName>
</protein>
<evidence type="ECO:0000256" key="4">
    <source>
        <dbReference type="ARBA" id="ARBA00029447"/>
    </source>
</evidence>
<dbReference type="SMART" id="SM00304">
    <property type="entry name" value="HAMP"/>
    <property type="match status" value="1"/>
</dbReference>
<keyword evidence="3 5" id="KW-0807">Transducer</keyword>
<dbReference type="EMBL" id="JAVREH010000027">
    <property type="protein sequence ID" value="MDT0263065.1"/>
    <property type="molecule type" value="Genomic_DNA"/>
</dbReference>
<name>A0ABU2JDK4_9ACTN</name>
<dbReference type="InterPro" id="IPR004089">
    <property type="entry name" value="MCPsignal_dom"/>
</dbReference>
<dbReference type="InterPro" id="IPR003660">
    <property type="entry name" value="HAMP_dom"/>
</dbReference>
<dbReference type="PROSITE" id="PS50176">
    <property type="entry name" value="ARM_REPEAT"/>
    <property type="match status" value="1"/>
</dbReference>
<dbReference type="InterPro" id="IPR000225">
    <property type="entry name" value="Armadillo"/>
</dbReference>
<evidence type="ECO:0000313" key="10">
    <source>
        <dbReference type="Proteomes" id="UP001183176"/>
    </source>
</evidence>